<dbReference type="InterPro" id="IPR012132">
    <property type="entry name" value="GMC_OxRdtase"/>
</dbReference>
<comment type="similarity">
    <text evidence="2">Belongs to the GMC oxidoreductase family.</text>
</comment>
<dbReference type="PANTHER" id="PTHR11552">
    <property type="entry name" value="GLUCOSE-METHANOL-CHOLINE GMC OXIDOREDUCTASE"/>
    <property type="match status" value="1"/>
</dbReference>
<keyword evidence="3" id="KW-0274">FAD</keyword>
<evidence type="ECO:0000256" key="2">
    <source>
        <dbReference type="ARBA" id="ARBA00010790"/>
    </source>
</evidence>
<gene>
    <name evidence="5" type="ORF">DFH08DRAFT_886170</name>
</gene>
<dbReference type="EMBL" id="JARIHO010000043">
    <property type="protein sequence ID" value="KAJ7325757.1"/>
    <property type="molecule type" value="Genomic_DNA"/>
</dbReference>
<evidence type="ECO:0000256" key="1">
    <source>
        <dbReference type="ARBA" id="ARBA00001974"/>
    </source>
</evidence>
<keyword evidence="3" id="KW-0285">Flavoprotein</keyword>
<dbReference type="Pfam" id="PF00732">
    <property type="entry name" value="GMC_oxred_N"/>
    <property type="match status" value="1"/>
</dbReference>
<evidence type="ECO:0000259" key="4">
    <source>
        <dbReference type="PROSITE" id="PS00624"/>
    </source>
</evidence>
<name>A0AAD6ZJH3_9AGAR</name>
<accession>A0AAD6ZJH3</accession>
<evidence type="ECO:0000313" key="6">
    <source>
        <dbReference type="Proteomes" id="UP001218218"/>
    </source>
</evidence>
<evidence type="ECO:0000313" key="5">
    <source>
        <dbReference type="EMBL" id="KAJ7325757.1"/>
    </source>
</evidence>
<dbReference type="SUPFAM" id="SSF51905">
    <property type="entry name" value="FAD/NAD(P)-binding domain"/>
    <property type="match status" value="1"/>
</dbReference>
<feature type="binding site" evidence="3">
    <location>
        <position position="236"/>
    </location>
    <ligand>
        <name>FAD</name>
        <dbReference type="ChEBI" id="CHEBI:57692"/>
    </ligand>
</feature>
<dbReference type="InterPro" id="IPR007867">
    <property type="entry name" value="GMC_OxRtase_C"/>
</dbReference>
<dbReference type="AlphaFoldDB" id="A0AAD6ZJH3"/>
<dbReference type="GO" id="GO:0050660">
    <property type="term" value="F:flavin adenine dinucleotide binding"/>
    <property type="evidence" value="ECO:0007669"/>
    <property type="project" value="InterPro"/>
</dbReference>
<dbReference type="Gene3D" id="3.50.50.60">
    <property type="entry name" value="FAD/NAD(P)-binding domain"/>
    <property type="match status" value="1"/>
</dbReference>
<comment type="cofactor">
    <cofactor evidence="1 3">
        <name>FAD</name>
        <dbReference type="ChEBI" id="CHEBI:57692"/>
    </cofactor>
</comment>
<dbReference type="GO" id="GO:0016614">
    <property type="term" value="F:oxidoreductase activity, acting on CH-OH group of donors"/>
    <property type="evidence" value="ECO:0007669"/>
    <property type="project" value="InterPro"/>
</dbReference>
<reference evidence="5" key="1">
    <citation type="submission" date="2023-03" db="EMBL/GenBank/DDBJ databases">
        <title>Massive genome expansion in bonnet fungi (Mycena s.s.) driven by repeated elements and novel gene families across ecological guilds.</title>
        <authorList>
            <consortium name="Lawrence Berkeley National Laboratory"/>
            <person name="Harder C.B."/>
            <person name="Miyauchi S."/>
            <person name="Viragh M."/>
            <person name="Kuo A."/>
            <person name="Thoen E."/>
            <person name="Andreopoulos B."/>
            <person name="Lu D."/>
            <person name="Skrede I."/>
            <person name="Drula E."/>
            <person name="Henrissat B."/>
            <person name="Morin E."/>
            <person name="Kohler A."/>
            <person name="Barry K."/>
            <person name="LaButti K."/>
            <person name="Morin E."/>
            <person name="Salamov A."/>
            <person name="Lipzen A."/>
            <person name="Mereny Z."/>
            <person name="Hegedus B."/>
            <person name="Baldrian P."/>
            <person name="Stursova M."/>
            <person name="Weitz H."/>
            <person name="Taylor A."/>
            <person name="Grigoriev I.V."/>
            <person name="Nagy L.G."/>
            <person name="Martin F."/>
            <person name="Kauserud H."/>
        </authorList>
    </citation>
    <scope>NUCLEOTIDE SEQUENCE</scope>
    <source>
        <strain evidence="5">CBHHK002</strain>
    </source>
</reference>
<proteinExistence type="inferred from homology"/>
<dbReference type="SUPFAM" id="SSF54373">
    <property type="entry name" value="FAD-linked reductases, C-terminal domain"/>
    <property type="match status" value="1"/>
</dbReference>
<dbReference type="Proteomes" id="UP001218218">
    <property type="component" value="Unassembled WGS sequence"/>
</dbReference>
<dbReference type="Pfam" id="PF05199">
    <property type="entry name" value="GMC_oxred_C"/>
    <property type="match status" value="1"/>
</dbReference>
<dbReference type="PANTHER" id="PTHR11552:SF78">
    <property type="entry name" value="GLUCOSE-METHANOL-CHOLINE OXIDOREDUCTASE N-TERMINAL DOMAIN-CONTAINING PROTEIN"/>
    <property type="match status" value="1"/>
</dbReference>
<dbReference type="PIRSF" id="PIRSF000137">
    <property type="entry name" value="Alcohol_oxidase"/>
    <property type="match status" value="1"/>
</dbReference>
<comment type="caution">
    <text evidence="5">The sequence shown here is derived from an EMBL/GenBank/DDBJ whole genome shotgun (WGS) entry which is preliminary data.</text>
</comment>
<protein>
    <submittedName>
        <fullName evidence="5">GMC oxidoreductase-domain-containing protein</fullName>
    </submittedName>
</protein>
<sequence length="607" mass="65772">MATPHSIQPEYDLVFAGGGSAGCITASRLAAAFPNLSILVLESGPTTEGKKEHIQPGQLVVHLPPTTKTMNLTTSKPSEHVAGRSIVVRSGHCIGGGSSVNWMYYNRPSASDFDDWETEFGNEGWSAKNLIPMLEKAETYQIDPKQATHGASGPLKVSHGPNELFEVSKEFLHVAPLIEKDRPLGFEGNDFNVASLNKFCNMPKWISKDGRRSDVPHHYVYNNKLSNLSVLDGCLVNRVVVEDGIATGVEYLFNKRVYENAPQDLRVVKARKLVVVGAGAMGSPLILERSGIGRKDILERAGIPVVSELAGVGENYQDHTVSVIPYIVDDKYESMNKLWRGDPATWEAATQQWEKDGSGVLGTNALEAAIKLRPSPDEVEELGPEFLPVWNEFFAKRPDKPMLWLCLMAGLPADQSALPPLNFAITANSLNYPRSRGHLHIASSDPYAAPDFQSGFISDPTDLAALRWGYKKGHEILRRLPSYRGALGPAHPQYSADSPAAAQLAATGPVPIDAPKVVYSADDDKAIDACLRNSVETTFHSLGTCAMKPREQGGVVDNKLNVYGVKNLKVADVSIPPSNLHANTYSAAIAIGEYAAVLFAKELGGSL</sequence>
<keyword evidence="6" id="KW-1185">Reference proteome</keyword>
<dbReference type="InterPro" id="IPR000172">
    <property type="entry name" value="GMC_OxRdtase_N"/>
</dbReference>
<dbReference type="PROSITE" id="PS00624">
    <property type="entry name" value="GMC_OXRED_2"/>
    <property type="match status" value="1"/>
</dbReference>
<dbReference type="InterPro" id="IPR036188">
    <property type="entry name" value="FAD/NAD-bd_sf"/>
</dbReference>
<feature type="domain" description="Glucose-methanol-choline oxidoreductase N-terminal" evidence="4">
    <location>
        <begin position="279"/>
        <end position="293"/>
    </location>
</feature>
<evidence type="ECO:0000256" key="3">
    <source>
        <dbReference type="PIRSR" id="PIRSR000137-2"/>
    </source>
</evidence>
<dbReference type="Gene3D" id="3.30.560.10">
    <property type="entry name" value="Glucose Oxidase, domain 3"/>
    <property type="match status" value="1"/>
</dbReference>
<organism evidence="5 6">
    <name type="scientific">Mycena albidolilacea</name>
    <dbReference type="NCBI Taxonomy" id="1033008"/>
    <lineage>
        <taxon>Eukaryota</taxon>
        <taxon>Fungi</taxon>
        <taxon>Dikarya</taxon>
        <taxon>Basidiomycota</taxon>
        <taxon>Agaricomycotina</taxon>
        <taxon>Agaricomycetes</taxon>
        <taxon>Agaricomycetidae</taxon>
        <taxon>Agaricales</taxon>
        <taxon>Marasmiineae</taxon>
        <taxon>Mycenaceae</taxon>
        <taxon>Mycena</taxon>
    </lineage>
</organism>